<organism evidence="3 4">
    <name type="scientific">Halalkalibacter kiskunsagensis</name>
    <dbReference type="NCBI Taxonomy" id="1548599"/>
    <lineage>
        <taxon>Bacteria</taxon>
        <taxon>Bacillati</taxon>
        <taxon>Bacillota</taxon>
        <taxon>Bacilli</taxon>
        <taxon>Bacillales</taxon>
        <taxon>Bacillaceae</taxon>
        <taxon>Halalkalibacter</taxon>
    </lineage>
</organism>
<feature type="active site" description="Proton acceptor" evidence="2">
    <location>
        <position position="121"/>
    </location>
</feature>
<keyword evidence="4" id="KW-1185">Reference proteome</keyword>
<dbReference type="SUPFAM" id="SSF100950">
    <property type="entry name" value="NagB/RpiA/CoA transferase-like"/>
    <property type="match status" value="1"/>
</dbReference>
<comment type="subunit">
    <text evidence="2">Homodimer.</text>
</comment>
<feature type="binding site" evidence="2">
    <location>
        <begin position="112"/>
        <end position="115"/>
    </location>
    <ligand>
        <name>substrate</name>
    </ligand>
</feature>
<dbReference type="NCBIfam" id="NF001924">
    <property type="entry name" value="PRK00702.1"/>
    <property type="match status" value="1"/>
</dbReference>
<gene>
    <name evidence="2 3" type="primary">rpiA</name>
    <name evidence="3" type="ORF">ACFFHM_18455</name>
</gene>
<dbReference type="EMBL" id="JBHLUX010000076">
    <property type="protein sequence ID" value="MFC0472409.1"/>
    <property type="molecule type" value="Genomic_DNA"/>
</dbReference>
<proteinExistence type="inferred from homology"/>
<dbReference type="NCBIfam" id="TIGR00021">
    <property type="entry name" value="rpiA"/>
    <property type="match status" value="1"/>
</dbReference>
<dbReference type="Gene3D" id="3.40.50.1360">
    <property type="match status" value="1"/>
</dbReference>
<comment type="caution">
    <text evidence="3">The sequence shown here is derived from an EMBL/GenBank/DDBJ whole genome shotgun (WGS) entry which is preliminary data.</text>
</comment>
<dbReference type="Pfam" id="PF06026">
    <property type="entry name" value="Rib_5-P_isom_A"/>
    <property type="match status" value="1"/>
</dbReference>
<comment type="pathway">
    <text evidence="2">Carbohydrate degradation; pentose phosphate pathway; D-ribose 5-phosphate from D-ribulose 5-phosphate (non-oxidative stage): step 1/1.</text>
</comment>
<sequence length="240" mass="26357">MNNKVTNTRKGRRFIMEEADLKKKLAGEKAVEYIKDGMTLGLGSGSTVYWTLKKLGELVKKGLDIKGVPSSLRTEGWAQSFGVPLTDFQKVRQLDLAIDGADEVDPHFNLIKGGGGSLVREKIVNAASNKVIIVVDESKIVTRLGKFALPIEVVPFGWEVTASYISELGCKPILRKRENQVFVSNNGNYILDCLFDKIEIASELHLRIKEVVGVVETGLFIGMTDMVIVGMSSGVQTINK</sequence>
<dbReference type="InterPro" id="IPR037171">
    <property type="entry name" value="NagB/RpiA_transferase-like"/>
</dbReference>
<dbReference type="GO" id="GO:0004751">
    <property type="term" value="F:ribose-5-phosphate isomerase activity"/>
    <property type="evidence" value="ECO:0007669"/>
    <property type="project" value="UniProtKB-EC"/>
</dbReference>
<dbReference type="Gene3D" id="3.30.70.260">
    <property type="match status" value="1"/>
</dbReference>
<feature type="binding site" evidence="2">
    <location>
        <begin position="44"/>
        <end position="47"/>
    </location>
    <ligand>
        <name>substrate</name>
    </ligand>
</feature>
<dbReference type="PANTHER" id="PTHR43748:SF3">
    <property type="entry name" value="RIBOSE-5-PHOSPHATE ISOMERASE 3, CHLOROPLASTIC-RELATED"/>
    <property type="match status" value="1"/>
</dbReference>
<protein>
    <recommendedName>
        <fullName evidence="2">Ribose-5-phosphate isomerase A</fullName>
        <ecNumber evidence="2">5.3.1.6</ecNumber>
    </recommendedName>
    <alternativeName>
        <fullName evidence="2">Phosphoriboisomerase A</fullName>
        <shortName evidence="2">PRI</shortName>
    </alternativeName>
</protein>
<evidence type="ECO:0000313" key="3">
    <source>
        <dbReference type="EMBL" id="MFC0472409.1"/>
    </source>
</evidence>
<evidence type="ECO:0000256" key="2">
    <source>
        <dbReference type="HAMAP-Rule" id="MF_00170"/>
    </source>
</evidence>
<keyword evidence="1 2" id="KW-0413">Isomerase</keyword>
<evidence type="ECO:0000256" key="1">
    <source>
        <dbReference type="ARBA" id="ARBA00023235"/>
    </source>
</evidence>
<feature type="binding site" evidence="2">
    <location>
        <position position="139"/>
    </location>
    <ligand>
        <name>substrate</name>
    </ligand>
</feature>
<dbReference type="CDD" id="cd01398">
    <property type="entry name" value="RPI_A"/>
    <property type="match status" value="1"/>
</dbReference>
<accession>A0ABV6KGM2</accession>
<comment type="catalytic activity">
    <reaction evidence="2">
        <text>aldehydo-D-ribose 5-phosphate = D-ribulose 5-phosphate</text>
        <dbReference type="Rhea" id="RHEA:14657"/>
        <dbReference type="ChEBI" id="CHEBI:58121"/>
        <dbReference type="ChEBI" id="CHEBI:58273"/>
        <dbReference type="EC" id="5.3.1.6"/>
    </reaction>
</comment>
<dbReference type="HAMAP" id="MF_00170">
    <property type="entry name" value="Rib_5P_isom_A"/>
    <property type="match status" value="1"/>
</dbReference>
<reference evidence="3 4" key="1">
    <citation type="submission" date="2024-09" db="EMBL/GenBank/DDBJ databases">
        <authorList>
            <person name="Sun Q."/>
            <person name="Mori K."/>
        </authorList>
    </citation>
    <scope>NUCLEOTIDE SEQUENCE [LARGE SCALE GENOMIC DNA]</scope>
    <source>
        <strain evidence="3 4">NCAIM B.02610</strain>
    </source>
</reference>
<dbReference type="InterPro" id="IPR020672">
    <property type="entry name" value="Ribose5P_isomerase_typA_subgr"/>
</dbReference>
<feature type="binding site" evidence="2">
    <location>
        <begin position="99"/>
        <end position="102"/>
    </location>
    <ligand>
        <name>substrate</name>
    </ligand>
</feature>
<dbReference type="InterPro" id="IPR004788">
    <property type="entry name" value="Ribose5P_isomerase_type_A"/>
</dbReference>
<dbReference type="PANTHER" id="PTHR43748">
    <property type="entry name" value="RIBOSE-5-PHOSPHATE ISOMERASE 3, CHLOROPLASTIC-RELATED"/>
    <property type="match status" value="1"/>
</dbReference>
<comment type="similarity">
    <text evidence="2">Belongs to the ribose 5-phosphate isomerase family.</text>
</comment>
<comment type="function">
    <text evidence="2">Catalyzes the reversible conversion of ribose-5-phosphate to ribulose 5-phosphate.</text>
</comment>
<name>A0ABV6KGM2_9BACI</name>
<dbReference type="SUPFAM" id="SSF75445">
    <property type="entry name" value="D-ribose-5-phosphate isomerase (RpiA), lid domain"/>
    <property type="match status" value="1"/>
</dbReference>
<dbReference type="EC" id="5.3.1.6" evidence="2"/>
<dbReference type="RefSeq" id="WP_335963707.1">
    <property type="nucleotide sequence ID" value="NZ_JAXBLX010000060.1"/>
</dbReference>
<dbReference type="InterPro" id="IPR050262">
    <property type="entry name" value="Ribose-5P_isomerase"/>
</dbReference>
<evidence type="ECO:0000313" key="4">
    <source>
        <dbReference type="Proteomes" id="UP001589838"/>
    </source>
</evidence>
<dbReference type="Proteomes" id="UP001589838">
    <property type="component" value="Unassembled WGS sequence"/>
</dbReference>